<dbReference type="InterPro" id="IPR021255">
    <property type="entry name" value="DUF2807"/>
</dbReference>
<comment type="caution">
    <text evidence="2">The sequence shown here is derived from an EMBL/GenBank/DDBJ whole genome shotgun (WGS) entry which is preliminary data.</text>
</comment>
<name>A0ABP7RF96_9BACT</name>
<keyword evidence="3" id="KW-1185">Reference proteome</keyword>
<dbReference type="Pfam" id="PF10988">
    <property type="entry name" value="DUF2807"/>
    <property type="match status" value="1"/>
</dbReference>
<dbReference type="EMBL" id="BAABDJ010000002">
    <property type="protein sequence ID" value="GAA3996589.1"/>
    <property type="molecule type" value="Genomic_DNA"/>
</dbReference>
<reference evidence="3" key="1">
    <citation type="journal article" date="2019" name="Int. J. Syst. Evol. Microbiol.">
        <title>The Global Catalogue of Microorganisms (GCM) 10K type strain sequencing project: providing services to taxonomists for standard genome sequencing and annotation.</title>
        <authorList>
            <consortium name="The Broad Institute Genomics Platform"/>
            <consortium name="The Broad Institute Genome Sequencing Center for Infectious Disease"/>
            <person name="Wu L."/>
            <person name="Ma J."/>
        </authorList>
    </citation>
    <scope>NUCLEOTIDE SEQUENCE [LARGE SCALE GENOMIC DNA]</scope>
    <source>
        <strain evidence="3">JCM 17224</strain>
    </source>
</reference>
<sequence>MVRGMFRMAIGMQGNARGRLLGVRTSLVAGWLLLAACGPDHETDCLKSTGKVTTERRALEPFRVIIAYDNVDITLVQGPEIYAEVRAGKNLLANIELTVSNGQLTIRNTSRCNWVRRYDSPREVTVHLPRLNDIFLRGQGNIRTAGNFRADTLFCHLVGAGDYDLDITSHYLNLDMYELGDITLRGRADDCHLAVGGTGSLRAQGLQTQQCYVEMTRDSDGDAYVSFADFLAGTHAGTGTVHYQGNPAQVRMQITDKGKVEQIN</sequence>
<dbReference type="Proteomes" id="UP001500567">
    <property type="component" value="Unassembled WGS sequence"/>
</dbReference>
<gene>
    <name evidence="2" type="ORF">GCM10022408_04000</name>
</gene>
<proteinExistence type="predicted"/>
<organism evidence="2 3">
    <name type="scientific">Hymenobacter fastidiosus</name>
    <dbReference type="NCBI Taxonomy" id="486264"/>
    <lineage>
        <taxon>Bacteria</taxon>
        <taxon>Pseudomonadati</taxon>
        <taxon>Bacteroidota</taxon>
        <taxon>Cytophagia</taxon>
        <taxon>Cytophagales</taxon>
        <taxon>Hymenobacteraceae</taxon>
        <taxon>Hymenobacter</taxon>
    </lineage>
</organism>
<evidence type="ECO:0000313" key="2">
    <source>
        <dbReference type="EMBL" id="GAA3996589.1"/>
    </source>
</evidence>
<feature type="domain" description="Putative auto-transporter adhesin head GIN" evidence="1">
    <location>
        <begin position="62"/>
        <end position="247"/>
    </location>
</feature>
<accession>A0ABP7RF96</accession>
<protein>
    <recommendedName>
        <fullName evidence="1">Putative auto-transporter adhesin head GIN domain-containing protein</fullName>
    </recommendedName>
</protein>
<dbReference type="Gene3D" id="2.160.20.120">
    <property type="match status" value="1"/>
</dbReference>
<evidence type="ECO:0000313" key="3">
    <source>
        <dbReference type="Proteomes" id="UP001500567"/>
    </source>
</evidence>
<evidence type="ECO:0000259" key="1">
    <source>
        <dbReference type="Pfam" id="PF10988"/>
    </source>
</evidence>